<protein>
    <submittedName>
        <fullName evidence="1">Uncharacterized protein</fullName>
    </submittedName>
</protein>
<dbReference type="AlphaFoldDB" id="I5BZ15"/>
<dbReference type="EMBL" id="AJYA01000039">
    <property type="protein sequence ID" value="EIM74817.1"/>
    <property type="molecule type" value="Genomic_DNA"/>
</dbReference>
<dbReference type="STRING" id="1189621.A3SI_15371"/>
<organism evidence="1 2">
    <name type="scientific">Nitritalea halalkaliphila LW7</name>
    <dbReference type="NCBI Taxonomy" id="1189621"/>
    <lineage>
        <taxon>Bacteria</taxon>
        <taxon>Pseudomonadati</taxon>
        <taxon>Bacteroidota</taxon>
        <taxon>Cytophagia</taxon>
        <taxon>Cytophagales</taxon>
        <taxon>Cyclobacteriaceae</taxon>
        <taxon>Nitritalea</taxon>
    </lineage>
</organism>
<gene>
    <name evidence="1" type="ORF">A3SI_15371</name>
</gene>
<sequence length="69" mass="7893">MDGGIYFETFLLCFQLLEPGLDIFFDVGPCKTRKKLHLCNPKRGKRLKATAHGQARKRRIEVLTGGFRV</sequence>
<keyword evidence="2" id="KW-1185">Reference proteome</keyword>
<evidence type="ECO:0000313" key="2">
    <source>
        <dbReference type="Proteomes" id="UP000005551"/>
    </source>
</evidence>
<reference evidence="1 2" key="1">
    <citation type="submission" date="2012-05" db="EMBL/GenBank/DDBJ databases">
        <title>Genome sequence of Nitritalea halalkaliphila LW7.</title>
        <authorList>
            <person name="Jangir P.K."/>
            <person name="Singh A."/>
            <person name="Shivaji S."/>
            <person name="Sharma R."/>
        </authorList>
    </citation>
    <scope>NUCLEOTIDE SEQUENCE [LARGE SCALE GENOMIC DNA]</scope>
    <source>
        <strain evidence="1 2">LW7</strain>
    </source>
</reference>
<evidence type="ECO:0000313" key="1">
    <source>
        <dbReference type="EMBL" id="EIM74817.1"/>
    </source>
</evidence>
<name>I5BZ15_9BACT</name>
<dbReference type="Proteomes" id="UP000005551">
    <property type="component" value="Unassembled WGS sequence"/>
</dbReference>
<proteinExistence type="predicted"/>
<accession>I5BZ15</accession>
<comment type="caution">
    <text evidence="1">The sequence shown here is derived from an EMBL/GenBank/DDBJ whole genome shotgun (WGS) entry which is preliminary data.</text>
</comment>